<organism evidence="4 5">
    <name type="scientific">Streptomyces solicavernae</name>
    <dbReference type="NCBI Taxonomy" id="3043614"/>
    <lineage>
        <taxon>Bacteria</taxon>
        <taxon>Bacillati</taxon>
        <taxon>Actinomycetota</taxon>
        <taxon>Actinomycetes</taxon>
        <taxon>Kitasatosporales</taxon>
        <taxon>Streptomycetaceae</taxon>
        <taxon>Streptomyces</taxon>
    </lineage>
</organism>
<dbReference type="CDD" id="cd05379">
    <property type="entry name" value="CAP_bacterial"/>
    <property type="match status" value="1"/>
</dbReference>
<comment type="caution">
    <text evidence="4">The sequence shown here is derived from an EMBL/GenBank/DDBJ whole genome shotgun (WGS) entry which is preliminary data.</text>
</comment>
<feature type="region of interest" description="Disordered" evidence="1">
    <location>
        <begin position="62"/>
        <end position="191"/>
    </location>
</feature>
<dbReference type="PANTHER" id="PTHR31157">
    <property type="entry name" value="SCP DOMAIN-CONTAINING PROTEIN"/>
    <property type="match status" value="1"/>
</dbReference>
<accession>A0ABT6RVD9</accession>
<dbReference type="InterPro" id="IPR014044">
    <property type="entry name" value="CAP_dom"/>
</dbReference>
<evidence type="ECO:0000313" key="5">
    <source>
        <dbReference type="Proteomes" id="UP001224661"/>
    </source>
</evidence>
<evidence type="ECO:0000313" key="4">
    <source>
        <dbReference type="EMBL" id="MDI3388416.1"/>
    </source>
</evidence>
<keyword evidence="2" id="KW-0472">Membrane</keyword>
<sequence length="311" mass="31562">MGRHRRVGAAGASEEQHPADTVRTGGTHSHRRAKRASVPVRTGLLGVSAAVAMGAVAVASGLIPGDAFSGDGNESSRVQSAGSPTDLETQGGASASPDRPESPASRGSDRPEPSKTSSSPTRSASPSKSPSPSSSSSSSAPSPEKSSADAGAGGAEKKAEKPKSEQPVPAKPEAAPAKPSAPSPDSGQAAEAEVLSLVNQERAQAGCSPVTADAALADLAGDFSEDMAERGFFDHTDPDGDTPWDRAEQAGVTNLGGENIARGQTNAQSVMDSWMASPGHRANILNCEYRTLGVGAHFAPGGPWWTQDFGF</sequence>
<feature type="compositionally biased region" description="Low complexity" evidence="1">
    <location>
        <begin position="114"/>
        <end position="150"/>
    </location>
</feature>
<reference evidence="4 5" key="1">
    <citation type="submission" date="2023-05" db="EMBL/GenBank/DDBJ databases">
        <title>Draft genome sequence of Streptomyces sp. B-S-A8 isolated from a cave soil in Thailand.</title>
        <authorList>
            <person name="Chamroensaksri N."/>
            <person name="Muangham S."/>
        </authorList>
    </citation>
    <scope>NUCLEOTIDE SEQUENCE [LARGE SCALE GENOMIC DNA]</scope>
    <source>
        <strain evidence="4 5">B-S-A8</strain>
    </source>
</reference>
<gene>
    <name evidence="4" type="ORF">QIS99_19725</name>
</gene>
<evidence type="ECO:0000256" key="2">
    <source>
        <dbReference type="SAM" id="Phobius"/>
    </source>
</evidence>
<feature type="transmembrane region" description="Helical" evidence="2">
    <location>
        <begin position="42"/>
        <end position="63"/>
    </location>
</feature>
<protein>
    <submittedName>
        <fullName evidence="4">CAP domain-containing protein</fullName>
    </submittedName>
</protein>
<feature type="compositionally biased region" description="Basic and acidic residues" evidence="1">
    <location>
        <begin position="155"/>
        <end position="164"/>
    </location>
</feature>
<dbReference type="Gene3D" id="3.40.33.10">
    <property type="entry name" value="CAP"/>
    <property type="match status" value="1"/>
</dbReference>
<dbReference type="PANTHER" id="PTHR31157:SF1">
    <property type="entry name" value="SCP DOMAIN-CONTAINING PROTEIN"/>
    <property type="match status" value="1"/>
</dbReference>
<dbReference type="SUPFAM" id="SSF55797">
    <property type="entry name" value="PR-1-like"/>
    <property type="match status" value="1"/>
</dbReference>
<dbReference type="InterPro" id="IPR035940">
    <property type="entry name" value="CAP_sf"/>
</dbReference>
<dbReference type="Proteomes" id="UP001224661">
    <property type="component" value="Unassembled WGS sequence"/>
</dbReference>
<feature type="region of interest" description="Disordered" evidence="1">
    <location>
        <begin position="1"/>
        <end position="41"/>
    </location>
</feature>
<evidence type="ECO:0000256" key="1">
    <source>
        <dbReference type="SAM" id="MobiDB-lite"/>
    </source>
</evidence>
<name>A0ABT6RVD9_9ACTN</name>
<evidence type="ECO:0000259" key="3">
    <source>
        <dbReference type="Pfam" id="PF00188"/>
    </source>
</evidence>
<proteinExistence type="predicted"/>
<keyword evidence="2" id="KW-0812">Transmembrane</keyword>
<dbReference type="EMBL" id="JASCIR010000016">
    <property type="protein sequence ID" value="MDI3388416.1"/>
    <property type="molecule type" value="Genomic_DNA"/>
</dbReference>
<dbReference type="RefSeq" id="WP_282514867.1">
    <property type="nucleotide sequence ID" value="NZ_JASCIR010000016.1"/>
</dbReference>
<feature type="domain" description="SCP" evidence="3">
    <location>
        <begin position="195"/>
        <end position="309"/>
    </location>
</feature>
<dbReference type="Pfam" id="PF00188">
    <property type="entry name" value="CAP"/>
    <property type="match status" value="1"/>
</dbReference>
<keyword evidence="5" id="KW-1185">Reference proteome</keyword>
<keyword evidence="2" id="KW-1133">Transmembrane helix</keyword>
<feature type="compositionally biased region" description="Low complexity" evidence="1">
    <location>
        <begin position="165"/>
        <end position="184"/>
    </location>
</feature>
<feature type="compositionally biased region" description="Polar residues" evidence="1">
    <location>
        <begin position="72"/>
        <end position="93"/>
    </location>
</feature>